<sequence length="360" mass="38765">MTKILRLLPQLRENHLDGAGAFGDGRVNLYLRLSYETTGAPGPEFVKVDARGLIRAVWASDARLLETWEPLWMRYLPLHVAVVATWRAAGVVRRGRGRPIVAHAMENARLVDLIGAGRRVPALVERTASVLLGAYVHVSLSRIAYATPDAEALYRGLPGAERVEARLVLDLPSPCVTASGSGTGVVFLGQLAEHKGVRDLMAAWTTVEAADPKARLVLVGGGPLADEVAAWCALRPLSRKLSGPLRRDDALVVVRDGAVLVLPSRRRRRWREQVGLPIREGLRQGRTIVASDGTGLAPWLRAQGHHVVREGDVRALADALLAATARPLAPRAVLATLPDLDSRESAALYLYGALGASVEA</sequence>
<dbReference type="EMBL" id="PGTZ01000006">
    <property type="protein sequence ID" value="PJI94720.1"/>
    <property type="molecule type" value="Genomic_DNA"/>
</dbReference>
<comment type="caution">
    <text evidence="1">The sequence shown here is derived from an EMBL/GenBank/DDBJ whole genome shotgun (WGS) entry which is preliminary data.</text>
</comment>
<dbReference type="RefSeq" id="WP_100348695.1">
    <property type="nucleotide sequence ID" value="NZ_PGTZ01000006.1"/>
</dbReference>
<proteinExistence type="predicted"/>
<accession>A0A2M8WUW6</accession>
<dbReference type="SUPFAM" id="SSF53756">
    <property type="entry name" value="UDP-Glycosyltransferase/glycogen phosphorylase"/>
    <property type="match status" value="1"/>
</dbReference>
<dbReference type="Gene3D" id="3.40.50.2000">
    <property type="entry name" value="Glycogen Phosphorylase B"/>
    <property type="match status" value="1"/>
</dbReference>
<organism evidence="1 2">
    <name type="scientific">Luteimicrobium subarcticum</name>
    <dbReference type="NCBI Taxonomy" id="620910"/>
    <lineage>
        <taxon>Bacteria</taxon>
        <taxon>Bacillati</taxon>
        <taxon>Actinomycetota</taxon>
        <taxon>Actinomycetes</taxon>
        <taxon>Micrococcales</taxon>
        <taxon>Luteimicrobium</taxon>
    </lineage>
</organism>
<name>A0A2M8WUW6_9MICO</name>
<keyword evidence="1" id="KW-0808">Transferase</keyword>
<dbReference type="PANTHER" id="PTHR12526">
    <property type="entry name" value="GLYCOSYLTRANSFERASE"/>
    <property type="match status" value="1"/>
</dbReference>
<dbReference type="AlphaFoldDB" id="A0A2M8WUW6"/>
<evidence type="ECO:0000313" key="2">
    <source>
        <dbReference type="Proteomes" id="UP000231586"/>
    </source>
</evidence>
<evidence type="ECO:0000313" key="1">
    <source>
        <dbReference type="EMBL" id="PJI94720.1"/>
    </source>
</evidence>
<reference evidence="1 2" key="1">
    <citation type="submission" date="2017-11" db="EMBL/GenBank/DDBJ databases">
        <title>Genomic Encyclopedia of Archaeal and Bacterial Type Strains, Phase II (KMG-II): From Individual Species to Whole Genera.</title>
        <authorList>
            <person name="Goeker M."/>
        </authorList>
    </citation>
    <scope>NUCLEOTIDE SEQUENCE [LARGE SCALE GENOMIC DNA]</scope>
    <source>
        <strain evidence="1 2">DSM 22413</strain>
    </source>
</reference>
<protein>
    <submittedName>
        <fullName evidence="1">Glycosyl transferase family 1</fullName>
    </submittedName>
</protein>
<gene>
    <name evidence="1" type="ORF">CLV34_0566</name>
</gene>
<dbReference type="Proteomes" id="UP000231586">
    <property type="component" value="Unassembled WGS sequence"/>
</dbReference>
<dbReference type="OrthoDB" id="3371840at2"/>
<dbReference type="Pfam" id="PF13692">
    <property type="entry name" value="Glyco_trans_1_4"/>
    <property type="match status" value="1"/>
</dbReference>
<dbReference type="GO" id="GO:0016740">
    <property type="term" value="F:transferase activity"/>
    <property type="evidence" value="ECO:0007669"/>
    <property type="project" value="UniProtKB-KW"/>
</dbReference>
<keyword evidence="2" id="KW-1185">Reference proteome</keyword>